<dbReference type="EMBL" id="OUNR01000012">
    <property type="protein sequence ID" value="SPP64807.1"/>
    <property type="molecule type" value="Genomic_DNA"/>
</dbReference>
<feature type="signal peptide" evidence="1">
    <location>
        <begin position="1"/>
        <end position="31"/>
    </location>
</feature>
<proteinExistence type="predicted"/>
<protein>
    <submittedName>
        <fullName evidence="2">Uncharacterized protein</fullName>
    </submittedName>
</protein>
<keyword evidence="1" id="KW-0732">Signal</keyword>
<keyword evidence="3" id="KW-1185">Reference proteome</keyword>
<feature type="chain" id="PRO_5016430427" evidence="1">
    <location>
        <begin position="32"/>
        <end position="620"/>
    </location>
</feature>
<dbReference type="OrthoDB" id="314615at2"/>
<dbReference type="InParanoid" id="A0A330L543"/>
<dbReference type="Proteomes" id="UP000248168">
    <property type="component" value="Unassembled WGS sequence"/>
</dbReference>
<evidence type="ECO:0000313" key="3">
    <source>
        <dbReference type="Proteomes" id="UP000248168"/>
    </source>
</evidence>
<gene>
    <name evidence="2" type="ORF">NITLEN_20447</name>
</gene>
<dbReference type="RefSeq" id="WP_121989135.1">
    <property type="nucleotide sequence ID" value="NZ_OUNR01000012.1"/>
</dbReference>
<reference evidence="3" key="1">
    <citation type="submission" date="2018-04" db="EMBL/GenBank/DDBJ databases">
        <authorList>
            <person name="Lucker S."/>
            <person name="Sakoula D."/>
        </authorList>
    </citation>
    <scope>NUCLEOTIDE SEQUENCE [LARGE SCALE GENOMIC DNA]</scope>
</reference>
<sequence length="620" mass="64907">MAHALQNKLNRVHAFVALLLLAMALGSCATADPADDPLKHTKKLVVEGHVSLYNNGAFNVPQTSIRLIPAGPSAWELAGSLMGLRARQAFLLAISKAKESVTILAEGTTLSYHMAEGIHQATGTVADEITKATRENSRLLASRSWADATGIVGKSWDLSKETAADMDRLGIAMIEESSHRGETVSQQMNEEGKRIVRQSLEQAHELSKGGTARSSEALAFARERFTKGYAAVSANAKARAKAVGDNIRELDLSGMLDEESERRRRWSKAMTDLAGKTVSTYGEDVRHSFSEAKREISDYRTSGISLATLRSLRWVLQGLFWDVAIEPIGKISAASVGYISVNALAYPTLVAIREGMAMTAIAVEVVWNTSKSGYDLVAPSATAAVASLYSVLDFTGSNLVAGTVAGAGSAMGLSERAASKAVGVTIKGAGYAAGKTVQYVGVPLAAAGVAVGGGTFGVVAGTVEAASAGTLRVAGETGMASTYFMGNVIAGTTLIGGTAATVGAAAWQGYYQSAKAVILPAGFQFAGGLVLSYGTMAHLGAHTILAAADMSYLVLSLEGPRWVLYAVKGQLGKGEDLVPGAMLDLKSMQEAGEEIYNIPVSDEEMKNVVESVYGALPEVE</sequence>
<organism evidence="2 3">
    <name type="scientific">Nitrospira lenta</name>
    <dbReference type="NCBI Taxonomy" id="1436998"/>
    <lineage>
        <taxon>Bacteria</taxon>
        <taxon>Pseudomonadati</taxon>
        <taxon>Nitrospirota</taxon>
        <taxon>Nitrospiria</taxon>
        <taxon>Nitrospirales</taxon>
        <taxon>Nitrospiraceae</taxon>
        <taxon>Nitrospira</taxon>
    </lineage>
</organism>
<evidence type="ECO:0000256" key="1">
    <source>
        <dbReference type="SAM" id="SignalP"/>
    </source>
</evidence>
<name>A0A330L543_9BACT</name>
<accession>A0A330L543</accession>
<evidence type="ECO:0000313" key="2">
    <source>
        <dbReference type="EMBL" id="SPP64807.1"/>
    </source>
</evidence>
<dbReference type="AlphaFoldDB" id="A0A330L543"/>